<proteinExistence type="inferred from homology"/>
<dbReference type="PANTHER" id="PTHR12175:SF1">
    <property type="entry name" value="PITH DOMAIN-CONTAINING PROTEIN 1"/>
    <property type="match status" value="1"/>
</dbReference>
<dbReference type="AlphaFoldDB" id="M8CCB7"/>
<protein>
    <submittedName>
        <fullName evidence="2">Uncharacterized protein</fullName>
    </submittedName>
</protein>
<sequence>MACLHDHECGDHNCAADWSLYNHIDIPKVVALNESVAGSVKSVFKSWDQRLETSGGFLESNEGDPELLVFIPIDSFSVYRNLLYGESRSSHRNIKKLCCYSYGRH</sequence>
<dbReference type="InterPro" id="IPR045099">
    <property type="entry name" value="PITH1-like"/>
</dbReference>
<dbReference type="PANTHER" id="PTHR12175">
    <property type="entry name" value="AD039 HT014 THIOREDOXIN FAMILY TRP26"/>
    <property type="match status" value="1"/>
</dbReference>
<reference evidence="2" key="1">
    <citation type="submission" date="2015-06" db="UniProtKB">
        <authorList>
            <consortium name="EnsemblPlants"/>
        </authorList>
    </citation>
    <scope>IDENTIFICATION</scope>
</reference>
<dbReference type="EnsemblPlants" id="EMT32044">
    <property type="protein sequence ID" value="EMT32044"/>
    <property type="gene ID" value="F775_31453"/>
</dbReference>
<dbReference type="GO" id="GO:0005737">
    <property type="term" value="C:cytoplasm"/>
    <property type="evidence" value="ECO:0007669"/>
    <property type="project" value="UniProtKB-ARBA"/>
</dbReference>
<dbReference type="InterPro" id="IPR008979">
    <property type="entry name" value="Galactose-bd-like_sf"/>
</dbReference>
<dbReference type="InterPro" id="IPR037047">
    <property type="entry name" value="PITH_dom_sf"/>
</dbReference>
<evidence type="ECO:0000313" key="2">
    <source>
        <dbReference type="EnsemblPlants" id="EMT32044"/>
    </source>
</evidence>
<organism evidence="2">
    <name type="scientific">Aegilops tauschii</name>
    <name type="common">Tausch's goatgrass</name>
    <name type="synonym">Aegilops squarrosa</name>
    <dbReference type="NCBI Taxonomy" id="37682"/>
    <lineage>
        <taxon>Eukaryota</taxon>
        <taxon>Viridiplantae</taxon>
        <taxon>Streptophyta</taxon>
        <taxon>Embryophyta</taxon>
        <taxon>Tracheophyta</taxon>
        <taxon>Spermatophyta</taxon>
        <taxon>Magnoliopsida</taxon>
        <taxon>Liliopsida</taxon>
        <taxon>Poales</taxon>
        <taxon>Poaceae</taxon>
        <taxon>BOP clade</taxon>
        <taxon>Pooideae</taxon>
        <taxon>Triticodae</taxon>
        <taxon>Triticeae</taxon>
        <taxon>Triticinae</taxon>
        <taxon>Aegilops</taxon>
    </lineage>
</organism>
<dbReference type="SUPFAM" id="SSF49785">
    <property type="entry name" value="Galactose-binding domain-like"/>
    <property type="match status" value="1"/>
</dbReference>
<dbReference type="Pfam" id="PF06201">
    <property type="entry name" value="PITH"/>
    <property type="match status" value="1"/>
</dbReference>
<accession>M8CCB7</accession>
<evidence type="ECO:0000256" key="1">
    <source>
        <dbReference type="ARBA" id="ARBA00025788"/>
    </source>
</evidence>
<dbReference type="PROSITE" id="PS51532">
    <property type="entry name" value="PITH"/>
    <property type="match status" value="1"/>
</dbReference>
<comment type="similarity">
    <text evidence="1">Belongs to the PITHD1 family.</text>
</comment>
<name>M8CCB7_AEGTA</name>
<dbReference type="InterPro" id="IPR010400">
    <property type="entry name" value="PITH_dom"/>
</dbReference>
<dbReference type="Gene3D" id="2.60.120.470">
    <property type="entry name" value="PITH domain"/>
    <property type="match status" value="1"/>
</dbReference>